<evidence type="ECO:0000313" key="1">
    <source>
        <dbReference type="EMBL" id="KAF2577931.1"/>
    </source>
</evidence>
<comment type="caution">
    <text evidence="1">The sequence shown here is derived from an EMBL/GenBank/DDBJ whole genome shotgun (WGS) entry which is preliminary data.</text>
</comment>
<reference evidence="1" key="1">
    <citation type="submission" date="2019-12" db="EMBL/GenBank/DDBJ databases">
        <title>Genome sequencing and annotation of Brassica cretica.</title>
        <authorList>
            <person name="Studholme D.J."/>
            <person name="Sarris P.F."/>
        </authorList>
    </citation>
    <scope>NUCLEOTIDE SEQUENCE</scope>
    <source>
        <strain evidence="1">PFS-001/15</strain>
        <tissue evidence="1">Leaf</tissue>
    </source>
</reference>
<evidence type="ECO:0000313" key="2">
    <source>
        <dbReference type="Proteomes" id="UP000712281"/>
    </source>
</evidence>
<dbReference type="EMBL" id="QGKW02001660">
    <property type="protein sequence ID" value="KAF2577931.1"/>
    <property type="molecule type" value="Genomic_DNA"/>
</dbReference>
<protein>
    <submittedName>
        <fullName evidence="1">Uncharacterized protein</fullName>
    </submittedName>
</protein>
<accession>A0A8S9J6J9</accession>
<proteinExistence type="predicted"/>
<dbReference type="Proteomes" id="UP000712281">
    <property type="component" value="Unassembled WGS sequence"/>
</dbReference>
<sequence>MQIWRLVSPCRLEVQICKKGVCGDVRSLSRHVRCSMSPPVQGNSGVPLWRHTKARRCFFFVQAELRHRREGVWLGEVVPLVLGGSCLIINEAKASTRFSSYETAVLKLSDTWRG</sequence>
<name>A0A8S9J6J9_BRACR</name>
<dbReference type="AlphaFoldDB" id="A0A8S9J6J9"/>
<organism evidence="1 2">
    <name type="scientific">Brassica cretica</name>
    <name type="common">Mustard</name>
    <dbReference type="NCBI Taxonomy" id="69181"/>
    <lineage>
        <taxon>Eukaryota</taxon>
        <taxon>Viridiplantae</taxon>
        <taxon>Streptophyta</taxon>
        <taxon>Embryophyta</taxon>
        <taxon>Tracheophyta</taxon>
        <taxon>Spermatophyta</taxon>
        <taxon>Magnoliopsida</taxon>
        <taxon>eudicotyledons</taxon>
        <taxon>Gunneridae</taxon>
        <taxon>Pentapetalae</taxon>
        <taxon>rosids</taxon>
        <taxon>malvids</taxon>
        <taxon>Brassicales</taxon>
        <taxon>Brassicaceae</taxon>
        <taxon>Brassiceae</taxon>
        <taxon>Brassica</taxon>
    </lineage>
</organism>
<gene>
    <name evidence="1" type="ORF">F2Q68_00003641</name>
</gene>